<comment type="caution">
    <text evidence="1">The sequence shown here is derived from an EMBL/GenBank/DDBJ whole genome shotgun (WGS) entry which is preliminary data.</text>
</comment>
<gene>
    <name evidence="1" type="ORF">EHR06_17355</name>
</gene>
<sequence>MGRIYQKAELQNTMDILDHKNGRIPSENIRKLELEFLVDTGAAMICLPADLIQTLGLQPLYSRPAITANGTVQSKIFSPIQLKIWDRECNLEVMELPIGTPPLLGYLALETLDLYPNPQKQILEGNPKYNGQMMIYLLVA</sequence>
<dbReference type="Proteomes" id="UP000297241">
    <property type="component" value="Unassembled WGS sequence"/>
</dbReference>
<dbReference type="GO" id="GO:0008233">
    <property type="term" value="F:peptidase activity"/>
    <property type="evidence" value="ECO:0007669"/>
    <property type="project" value="UniProtKB-KW"/>
</dbReference>
<reference evidence="1" key="1">
    <citation type="journal article" date="2019" name="PLoS Negl. Trop. Dis.">
        <title>Revisiting the worldwide diversity of Leptospira species in the environment.</title>
        <authorList>
            <person name="Vincent A.T."/>
            <person name="Schiettekatte O."/>
            <person name="Bourhy P."/>
            <person name="Veyrier F.J."/>
            <person name="Picardeau M."/>
        </authorList>
    </citation>
    <scope>NUCLEOTIDE SEQUENCE [LARGE SCALE GENOMIC DNA]</scope>
    <source>
        <strain evidence="1">201601113</strain>
    </source>
</reference>
<dbReference type="Gene3D" id="2.40.70.10">
    <property type="entry name" value="Acid Proteases"/>
    <property type="match status" value="1"/>
</dbReference>
<protein>
    <submittedName>
        <fullName evidence="1">Aspartyl protease</fullName>
    </submittedName>
</protein>
<keyword evidence="1" id="KW-0645">Protease</keyword>
<keyword evidence="1" id="KW-0378">Hydrolase</keyword>
<dbReference type="AlphaFoldDB" id="A0A4Z1A936"/>
<keyword evidence="2" id="KW-1185">Reference proteome</keyword>
<name>A0A4Z1A936_9LEPT</name>
<dbReference type="InterPro" id="IPR021109">
    <property type="entry name" value="Peptidase_aspartic_dom_sf"/>
</dbReference>
<evidence type="ECO:0000313" key="2">
    <source>
        <dbReference type="Proteomes" id="UP000297241"/>
    </source>
</evidence>
<dbReference type="RefSeq" id="WP_135758167.1">
    <property type="nucleotide sequence ID" value="NZ_RQHS01000022.1"/>
</dbReference>
<evidence type="ECO:0000313" key="1">
    <source>
        <dbReference type="EMBL" id="TGM96096.1"/>
    </source>
</evidence>
<organism evidence="1 2">
    <name type="scientific">Leptospira dzoumogneensis</name>
    <dbReference type="NCBI Taxonomy" id="2484904"/>
    <lineage>
        <taxon>Bacteria</taxon>
        <taxon>Pseudomonadati</taxon>
        <taxon>Spirochaetota</taxon>
        <taxon>Spirochaetia</taxon>
        <taxon>Leptospirales</taxon>
        <taxon>Leptospiraceae</taxon>
        <taxon>Leptospira</taxon>
    </lineage>
</organism>
<dbReference type="SUPFAM" id="SSF50630">
    <property type="entry name" value="Acid proteases"/>
    <property type="match status" value="1"/>
</dbReference>
<dbReference type="EMBL" id="RQHS01000022">
    <property type="protein sequence ID" value="TGM96096.1"/>
    <property type="molecule type" value="Genomic_DNA"/>
</dbReference>
<dbReference type="Pfam" id="PF13975">
    <property type="entry name" value="gag-asp_proteas"/>
    <property type="match status" value="1"/>
</dbReference>
<dbReference type="OrthoDB" id="664884at2"/>
<accession>A0A4Z1A936</accession>
<proteinExistence type="predicted"/>
<dbReference type="GO" id="GO:0006508">
    <property type="term" value="P:proteolysis"/>
    <property type="evidence" value="ECO:0007669"/>
    <property type="project" value="UniProtKB-KW"/>
</dbReference>